<feature type="region of interest" description="Disordered" evidence="1">
    <location>
        <begin position="795"/>
        <end position="1406"/>
    </location>
</feature>
<feature type="compositionally biased region" description="Low complexity" evidence="1">
    <location>
        <begin position="1347"/>
        <end position="1359"/>
    </location>
</feature>
<feature type="region of interest" description="Disordered" evidence="1">
    <location>
        <begin position="406"/>
        <end position="433"/>
    </location>
</feature>
<feature type="compositionally biased region" description="Basic and acidic residues" evidence="1">
    <location>
        <begin position="414"/>
        <end position="428"/>
    </location>
</feature>
<feature type="region of interest" description="Disordered" evidence="1">
    <location>
        <begin position="1427"/>
        <end position="1730"/>
    </location>
</feature>
<feature type="compositionally biased region" description="Gly residues" evidence="1">
    <location>
        <begin position="1137"/>
        <end position="1146"/>
    </location>
</feature>
<evidence type="ECO:0000313" key="2">
    <source>
        <dbReference type="EMBL" id="OEU13865.1"/>
    </source>
</evidence>
<feature type="compositionally biased region" description="Basic and acidic residues" evidence="1">
    <location>
        <begin position="858"/>
        <end position="872"/>
    </location>
</feature>
<feature type="compositionally biased region" description="Polar residues" evidence="1">
    <location>
        <begin position="882"/>
        <end position="923"/>
    </location>
</feature>
<feature type="compositionally biased region" description="Low complexity" evidence="1">
    <location>
        <begin position="311"/>
        <end position="321"/>
    </location>
</feature>
<evidence type="ECO:0000313" key="3">
    <source>
        <dbReference type="Proteomes" id="UP000095751"/>
    </source>
</evidence>
<dbReference type="KEGG" id="fcy:FRACYDRAFT_242217"/>
<feature type="compositionally biased region" description="Basic and acidic residues" evidence="1">
    <location>
        <begin position="1713"/>
        <end position="1725"/>
    </location>
</feature>
<sequence>MPWKKEQIRPSSLSSSLGNNGVLLSARDIYVEVVTALAFKFPKPPGIMNNLINGRSNDGKSNAPVLQDWSLDEQTYTLIGTVTGHPAVPDGQIITTAPLEDENIDVAIKLLSIEKNTRKFIPRRHSSKHTKSITTISGTTYSLLPPNMRIGDAGLLSRGKDPYGKKQSSLSTTDFPYKQQLVYLEEQIEVVRLLAKREDELQEERKSQEIIRNTGIIAAMVIGASSIVGDGVNIDNIVNTFLDKIDDTTITTTTTPSAMNVRTTDGVKKGETTSMDEKTDDALKSKMFAEQAKVVLPYLEERIQSLEEQQKQQQQQQQQEQIADDNDNNSKAATKVEEEKSSALNEVVNNEDDSLLKTESSSIVRDEVKESINGIPNSQESEPTTSMATIQESVTKVMGEIKESLEQQTEDAQIEQKSELGENNEKKSSPVGENEVVIDTLQSKEQQQQLLQSKQREIFEETKKIANDLNLIREDTTKEFEKVISDLAWAGKKVLEADAMKLGDGASDSDKSYLESASSAISVFGEDGVALLYKYTTDAMNTVSDALSLDQSQAYVDSISQIWTELSSNINIANPQISDLLKKDYADYSDEEKTQLVTAASVVAIAGVTAAVLRSQWSPNQEQDFETGDTDFQNSEEYFQEEYSNIPAYSDIDSDASFASFQPDFEQQQPEASATDFSTETYANGVNPNPFPFATSASSSTWSDPSSSEEDMFSNQIEGDNAYDTPDPRGDMFKSSIVGDDFTTGQSLTTPYSQSMSGQVEPETEAQTQADIMNESNIEDYGADVDSSQLNGESGDDFGSFGVPITPTASKDFKEGVYEEQRMKDQGKTITKTPSSMNRSDANGVTRQNFPSIGVSSEKMKADQQGKNDRPKQSFSPFGATPKTSSSSNTFGAPTSPLSQFKQSSSPFERFTAPSSSMGSNNAYAAPPKTTDEQEGKVERAVSPFDAGFGAPPKNTNQVASPFGAGAGFGPSQKTGAEPPKARKQGASSFGSGFEAPPRQGLAMSKTGKQAASPFRAGAPSGGGFGGLPKTGPPKNKAPGIRNQAASSASGKQAASPFGGGLGTPPKVGTNQVASPFGAGAAPKQGAEFPKFTAPGKQANSPFGGSFGGPPKTGAGPSGVRDQAASSAPGKQVASPFGGGGVGGPPKTGAEPPTNTAPEKQAASPFGGGFGGSPKTGSGSPGIRDQASSSALGKQAASPFGGGLGTPPKVGTNQVASPFGAGAGAAPKQGAEFPKFTAPGKQANSQFGGFGGSVKTNAAPKKAFPPFGTSPKTSSQTLPSGSFGANTPTSPSSTKTESSIKPKQSFSPFESSPKPPSTMSTSNSYDTPPETSNEQEGKVATTDSKQAASPFGAGFGAPPKVGANQVASPFGAGAGFGASQKTGAAGTFKSGSGFGAPPKQGLALPKIGKQGASPFIAGAAPKKGAAFPKFTAPGKKTDSPFGGGFGSSPKQTASPFGTGATLPKIKKQSAAPFGAESAPKQEAASVSTVFDTSEPSASSSRSRPKIPSKPQEDMYERMLSEQAKRDEDREQGKKVEGNNGSSAGSNNDSSSPISDDKSSPSLADKERSVAKESEGTTYQIIDVEVFTLDDDKEKDITEKKKGTKQDQEEVRRKEEQLKEQQQQNQDEKKRKLEEKARLRSRQQSLENGKTRIENDNEKKMDPKSKNRLELEAQARQRSKQQSLRNGTLRSEVNSDTVGNGVSSKATTTTRSVVIEEHTQRDDKPNRLQTEPQLQGRIVLNEQQKVVADAVMKIDGSYKPCVEALVDTSMMLKQVCGTSITNYKGNKELLYKKSNVSVYVGRTESIPVRVSTPGTFVEFSINKKASEFDFGILAVPDNGYPVDVKKLAPFAQVGGKGQNLYRDTILVGAAIAPCTLYFKFENKHSTLLEKVIVTYEIKVTSPSKDLLLETRRLRTESCLQVVEDDIRTMTVGGKSFGLKEEVADLEALVEEKTKEIDSVMKEERRWESLIAKMDKVTDLKKDAAST</sequence>
<feature type="compositionally biased region" description="Low complexity" evidence="1">
    <location>
        <begin position="1537"/>
        <end position="1553"/>
    </location>
</feature>
<organism evidence="2 3">
    <name type="scientific">Fragilariopsis cylindrus CCMP1102</name>
    <dbReference type="NCBI Taxonomy" id="635003"/>
    <lineage>
        <taxon>Eukaryota</taxon>
        <taxon>Sar</taxon>
        <taxon>Stramenopiles</taxon>
        <taxon>Ochrophyta</taxon>
        <taxon>Bacillariophyta</taxon>
        <taxon>Bacillariophyceae</taxon>
        <taxon>Bacillariophycidae</taxon>
        <taxon>Bacillariales</taxon>
        <taxon>Bacillariaceae</taxon>
        <taxon>Fragilariopsis</taxon>
    </lineage>
</organism>
<feature type="compositionally biased region" description="Polar residues" evidence="1">
    <location>
        <begin position="374"/>
        <end position="387"/>
    </location>
</feature>
<feature type="compositionally biased region" description="Gly residues" evidence="1">
    <location>
        <begin position="1020"/>
        <end position="1029"/>
    </location>
</feature>
<evidence type="ECO:0000256" key="1">
    <source>
        <dbReference type="SAM" id="MobiDB-lite"/>
    </source>
</evidence>
<feature type="compositionally biased region" description="Basic and acidic residues" evidence="1">
    <location>
        <begin position="1589"/>
        <end position="1618"/>
    </location>
</feature>
<gene>
    <name evidence="2" type="ORF">FRACYDRAFT_242217</name>
</gene>
<accession>A0A1E7F774</accession>
<feature type="compositionally biased region" description="Basic and acidic residues" evidence="1">
    <location>
        <begin position="811"/>
        <end position="827"/>
    </location>
</feature>
<feature type="compositionally biased region" description="Polar residues" evidence="1">
    <location>
        <begin position="828"/>
        <end position="855"/>
    </location>
</feature>
<reference evidence="2 3" key="1">
    <citation type="submission" date="2016-09" db="EMBL/GenBank/DDBJ databases">
        <title>Extensive genetic diversity and differential bi-allelic expression allows diatom success in the polar Southern Ocean.</title>
        <authorList>
            <consortium name="DOE Joint Genome Institute"/>
            <person name="Mock T."/>
            <person name="Otillar R.P."/>
            <person name="Strauss J."/>
            <person name="Dupont C."/>
            <person name="Frickenhaus S."/>
            <person name="Maumus F."/>
            <person name="Mcmullan M."/>
            <person name="Sanges R."/>
            <person name="Schmutz J."/>
            <person name="Toseland A."/>
            <person name="Valas R."/>
            <person name="Veluchamy A."/>
            <person name="Ward B.J."/>
            <person name="Allen A."/>
            <person name="Barry K."/>
            <person name="Falciatore A."/>
            <person name="Ferrante M."/>
            <person name="Fortunato A.E."/>
            <person name="Gloeckner G."/>
            <person name="Gruber A."/>
            <person name="Hipkin R."/>
            <person name="Janech M."/>
            <person name="Kroth P."/>
            <person name="Leese F."/>
            <person name="Lindquist E."/>
            <person name="Lyon B.R."/>
            <person name="Martin J."/>
            <person name="Mayer C."/>
            <person name="Parker M."/>
            <person name="Quesneville H."/>
            <person name="Raymond J."/>
            <person name="Uhlig C."/>
            <person name="Valentin K.U."/>
            <person name="Worden A.Z."/>
            <person name="Armbrust E.V."/>
            <person name="Bowler C."/>
            <person name="Green B."/>
            <person name="Moulton V."/>
            <person name="Van Oosterhout C."/>
            <person name="Grigoriev I."/>
        </authorList>
    </citation>
    <scope>NUCLEOTIDE SEQUENCE [LARGE SCALE GENOMIC DNA]</scope>
    <source>
        <strain evidence="2 3">CCMP1102</strain>
    </source>
</reference>
<feature type="compositionally biased region" description="Low complexity" evidence="1">
    <location>
        <begin position="1044"/>
        <end position="1056"/>
    </location>
</feature>
<dbReference type="EMBL" id="KV784361">
    <property type="protein sequence ID" value="OEU13865.1"/>
    <property type="molecule type" value="Genomic_DNA"/>
</dbReference>
<protein>
    <submittedName>
        <fullName evidence="2">Uncharacterized protein</fullName>
    </submittedName>
</protein>
<name>A0A1E7F774_9STRA</name>
<feature type="compositionally biased region" description="Basic and acidic residues" evidence="1">
    <location>
        <begin position="1625"/>
        <end position="1637"/>
    </location>
</feature>
<feature type="compositionally biased region" description="Polar residues" evidence="1">
    <location>
        <begin position="743"/>
        <end position="758"/>
    </location>
</feature>
<dbReference type="InParanoid" id="A0A1E7F774"/>
<feature type="compositionally biased region" description="Basic and acidic residues" evidence="1">
    <location>
        <begin position="930"/>
        <end position="940"/>
    </location>
</feature>
<feature type="compositionally biased region" description="Basic and acidic residues" evidence="1">
    <location>
        <begin position="1648"/>
        <end position="1674"/>
    </location>
</feature>
<feature type="compositionally biased region" description="Polar residues" evidence="1">
    <location>
        <begin position="1270"/>
        <end position="1286"/>
    </location>
</feature>
<feature type="region of interest" description="Disordered" evidence="1">
    <location>
        <begin position="696"/>
        <end position="767"/>
    </location>
</feature>
<feature type="compositionally biased region" description="Low complexity" evidence="1">
    <location>
        <begin position="696"/>
        <end position="706"/>
    </location>
</feature>
<feature type="compositionally biased region" description="Polar residues" evidence="1">
    <location>
        <begin position="1679"/>
        <end position="1711"/>
    </location>
</feature>
<feature type="compositionally biased region" description="Basic and acidic residues" evidence="1">
    <location>
        <begin position="1510"/>
        <end position="1536"/>
    </location>
</feature>
<feature type="compositionally biased region" description="Low complexity" evidence="1">
    <location>
        <begin position="1287"/>
        <end position="1324"/>
    </location>
</feature>
<dbReference type="OrthoDB" id="10681997at2759"/>
<feature type="compositionally biased region" description="Polar residues" evidence="1">
    <location>
        <begin position="1325"/>
        <end position="1334"/>
    </location>
</feature>
<keyword evidence="3" id="KW-1185">Reference proteome</keyword>
<proteinExistence type="predicted"/>
<dbReference type="Proteomes" id="UP000095751">
    <property type="component" value="Unassembled WGS sequence"/>
</dbReference>
<feature type="compositionally biased region" description="Basic and acidic residues" evidence="1">
    <location>
        <begin position="1554"/>
        <end position="1574"/>
    </location>
</feature>
<feature type="region of interest" description="Disordered" evidence="1">
    <location>
        <begin position="307"/>
        <end position="387"/>
    </location>
</feature>